<dbReference type="SUPFAM" id="SSF51261">
    <property type="entry name" value="Duplicated hybrid motif"/>
    <property type="match status" value="1"/>
</dbReference>
<dbReference type="Pfam" id="PF01551">
    <property type="entry name" value="Peptidase_M23"/>
    <property type="match status" value="1"/>
</dbReference>
<feature type="chain" id="PRO_5037526385" evidence="1">
    <location>
        <begin position="23"/>
        <end position="276"/>
    </location>
</feature>
<sequence length="276" mass="28622">MFKPLLGLLGLLPLGLTMAAHASPCPEAALAQVVSHRTGSGESLSTVASQYGLLPSTLVAMNPTLSAQGVLPSGQVVAVPPFNGTVAQVGTGQTWQSLAEQHGTRADLLFEVNGCPNALPRRVFIPGPNRMVAATAPTTLNYPLPAPATVVLSYGWQPHPQKDELVFNSGIALAAAAGTGVTSAANGTVAFVGEHNGAVLVVVNHRNGLQTRYGNLDNVTLKVGDIVPEGGTLGSVGGHSTGALESFVYFEIRTNSREGWVAQDPGLYLSELELQR</sequence>
<dbReference type="RefSeq" id="WP_193991992.1">
    <property type="nucleotide sequence ID" value="NZ_JADEXP010000037.1"/>
</dbReference>
<gene>
    <name evidence="3" type="ORF">IQ260_06605</name>
</gene>
<dbReference type="InterPro" id="IPR036779">
    <property type="entry name" value="LysM_dom_sf"/>
</dbReference>
<dbReference type="InterPro" id="IPR018392">
    <property type="entry name" value="LysM"/>
</dbReference>
<dbReference type="InterPro" id="IPR011055">
    <property type="entry name" value="Dup_hybrid_motif"/>
</dbReference>
<feature type="domain" description="LysM" evidence="2">
    <location>
        <begin position="34"/>
        <end position="79"/>
    </location>
</feature>
<dbReference type="Gene3D" id="2.70.70.10">
    <property type="entry name" value="Glucose Permease (Domain IIA)"/>
    <property type="match status" value="1"/>
</dbReference>
<evidence type="ECO:0000313" key="4">
    <source>
        <dbReference type="Proteomes" id="UP000615026"/>
    </source>
</evidence>
<dbReference type="CDD" id="cd12797">
    <property type="entry name" value="M23_peptidase"/>
    <property type="match status" value="1"/>
</dbReference>
<dbReference type="PROSITE" id="PS51782">
    <property type="entry name" value="LYSM"/>
    <property type="match status" value="1"/>
</dbReference>
<dbReference type="Gene3D" id="3.10.350.10">
    <property type="entry name" value="LysM domain"/>
    <property type="match status" value="1"/>
</dbReference>
<keyword evidence="1" id="KW-0732">Signal</keyword>
<name>A0A928X2E7_LEPEC</name>
<dbReference type="InterPro" id="IPR016047">
    <property type="entry name" value="M23ase_b-sheet_dom"/>
</dbReference>
<dbReference type="GO" id="GO:0004222">
    <property type="term" value="F:metalloendopeptidase activity"/>
    <property type="evidence" value="ECO:0007669"/>
    <property type="project" value="TreeGrafter"/>
</dbReference>
<evidence type="ECO:0000313" key="3">
    <source>
        <dbReference type="EMBL" id="MBE9066319.1"/>
    </source>
</evidence>
<dbReference type="EMBL" id="JADEXP010000037">
    <property type="protein sequence ID" value="MBE9066319.1"/>
    <property type="molecule type" value="Genomic_DNA"/>
</dbReference>
<dbReference type="Pfam" id="PF01476">
    <property type="entry name" value="LysM"/>
    <property type="match status" value="1"/>
</dbReference>
<dbReference type="AlphaFoldDB" id="A0A928X2E7"/>
<comment type="caution">
    <text evidence="3">The sequence shown here is derived from an EMBL/GenBank/DDBJ whole genome shotgun (WGS) entry which is preliminary data.</text>
</comment>
<evidence type="ECO:0000259" key="2">
    <source>
        <dbReference type="PROSITE" id="PS51782"/>
    </source>
</evidence>
<dbReference type="PANTHER" id="PTHR21666:SF290">
    <property type="entry name" value="PEPTIDASE M23 DOMAIN PROTEIN"/>
    <property type="match status" value="1"/>
</dbReference>
<keyword evidence="4" id="KW-1185">Reference proteome</keyword>
<organism evidence="3 4">
    <name type="scientific">Leptolyngbya cf. ectocarpi LEGE 11479</name>
    <dbReference type="NCBI Taxonomy" id="1828722"/>
    <lineage>
        <taxon>Bacteria</taxon>
        <taxon>Bacillati</taxon>
        <taxon>Cyanobacteriota</taxon>
        <taxon>Cyanophyceae</taxon>
        <taxon>Leptolyngbyales</taxon>
        <taxon>Leptolyngbyaceae</taxon>
        <taxon>Leptolyngbya group</taxon>
        <taxon>Leptolyngbya</taxon>
    </lineage>
</organism>
<dbReference type="PANTHER" id="PTHR21666">
    <property type="entry name" value="PEPTIDASE-RELATED"/>
    <property type="match status" value="1"/>
</dbReference>
<accession>A0A928X2E7</accession>
<protein>
    <submittedName>
        <fullName evidence="3">M23 family metallopeptidase</fullName>
    </submittedName>
</protein>
<reference evidence="3" key="1">
    <citation type="submission" date="2020-10" db="EMBL/GenBank/DDBJ databases">
        <authorList>
            <person name="Castelo-Branco R."/>
            <person name="Eusebio N."/>
            <person name="Adriana R."/>
            <person name="Vieira A."/>
            <person name="Brugerolle De Fraissinette N."/>
            <person name="Rezende De Castro R."/>
            <person name="Schneider M.P."/>
            <person name="Vasconcelos V."/>
            <person name="Leao P.N."/>
        </authorList>
    </citation>
    <scope>NUCLEOTIDE SEQUENCE</scope>
    <source>
        <strain evidence="3">LEGE 11479</strain>
    </source>
</reference>
<dbReference type="Proteomes" id="UP000615026">
    <property type="component" value="Unassembled WGS sequence"/>
</dbReference>
<evidence type="ECO:0000256" key="1">
    <source>
        <dbReference type="SAM" id="SignalP"/>
    </source>
</evidence>
<proteinExistence type="predicted"/>
<dbReference type="CDD" id="cd00118">
    <property type="entry name" value="LysM"/>
    <property type="match status" value="1"/>
</dbReference>
<dbReference type="InterPro" id="IPR050570">
    <property type="entry name" value="Cell_wall_metabolism_enzyme"/>
</dbReference>
<feature type="signal peptide" evidence="1">
    <location>
        <begin position="1"/>
        <end position="22"/>
    </location>
</feature>